<dbReference type="GO" id="GO:0032259">
    <property type="term" value="P:methylation"/>
    <property type="evidence" value="ECO:0007669"/>
    <property type="project" value="UniProtKB-KW"/>
</dbReference>
<dbReference type="SUPFAM" id="SSF53335">
    <property type="entry name" value="S-adenosyl-L-methionine-dependent methyltransferases"/>
    <property type="match status" value="1"/>
</dbReference>
<dbReference type="InterPro" id="IPR029063">
    <property type="entry name" value="SAM-dependent_MTases_sf"/>
</dbReference>
<keyword evidence="2" id="KW-0489">Methyltransferase</keyword>
<dbReference type="HOGENOM" id="CLU_1509941_0_0_6"/>
<dbReference type="eggNOG" id="COG2226">
    <property type="taxonomic scope" value="Bacteria"/>
</dbReference>
<dbReference type="CDD" id="cd02440">
    <property type="entry name" value="AdoMet_MTases"/>
    <property type="match status" value="1"/>
</dbReference>
<accession>Q31EU6</accession>
<dbReference type="GO" id="GO:0008757">
    <property type="term" value="F:S-adenosylmethionine-dependent methyltransferase activity"/>
    <property type="evidence" value="ECO:0007669"/>
    <property type="project" value="InterPro"/>
</dbReference>
<evidence type="ECO:0000313" key="2">
    <source>
        <dbReference type="EMBL" id="ABB42327.1"/>
    </source>
</evidence>
<name>Q31EU6_HYDCU</name>
<feature type="domain" description="Methyltransferase type 11" evidence="1">
    <location>
        <begin position="40"/>
        <end position="111"/>
    </location>
</feature>
<dbReference type="OrthoDB" id="4697647at2"/>
<dbReference type="STRING" id="317025.Tcr_1735"/>
<dbReference type="InterPro" id="IPR013216">
    <property type="entry name" value="Methyltransf_11"/>
</dbReference>
<reference evidence="2" key="1">
    <citation type="submission" date="2006-07" db="EMBL/GenBank/DDBJ databases">
        <title>Complete sequence of Thiomicrospira crunogena XCL-2.</title>
        <authorList>
            <consortium name="US DOE Joint Genome Institute"/>
            <person name="Copeland A."/>
            <person name="Lucas S."/>
            <person name="Lapidus A."/>
            <person name="Barry K."/>
            <person name="Detter J.C."/>
            <person name="Glavina del Rio T."/>
            <person name="Hammon N."/>
            <person name="Israni S."/>
            <person name="Dalin E."/>
            <person name="Tice H."/>
            <person name="Pitluck S."/>
            <person name="Chain P."/>
            <person name="Malfatti S."/>
            <person name="Shin M."/>
            <person name="Vergez L."/>
            <person name="Schmutz J."/>
            <person name="Larimer F."/>
            <person name="Land M."/>
            <person name="Hauser L."/>
            <person name="Kyrpides N."/>
            <person name="Lykidis A."/>
            <person name="Scott K.M."/>
            <person name="Sievert S."/>
            <person name="Kerfeld C."/>
            <person name="Freyermuth S."/>
            <person name="Dobrinski K."/>
            <person name="Boller A."/>
            <person name="Fitzpatrick K."/>
            <person name="Thoma P."/>
            <person name="Moore J."/>
            <person name="Richardson P."/>
        </authorList>
    </citation>
    <scope>NUCLEOTIDE SEQUENCE</scope>
    <source>
        <strain evidence="2">XCL-2</strain>
    </source>
</reference>
<organism evidence="2">
    <name type="scientific">Hydrogenovibrio crunogenus (strain DSM 25203 / XCL-2)</name>
    <name type="common">Thiomicrospira crunogena</name>
    <dbReference type="NCBI Taxonomy" id="317025"/>
    <lineage>
        <taxon>Bacteria</taxon>
        <taxon>Pseudomonadati</taxon>
        <taxon>Pseudomonadota</taxon>
        <taxon>Gammaproteobacteria</taxon>
        <taxon>Thiotrichales</taxon>
        <taxon>Piscirickettsiaceae</taxon>
        <taxon>Hydrogenovibrio</taxon>
    </lineage>
</organism>
<gene>
    <name evidence="2" type="ordered locus">Tcr_1735</name>
</gene>
<dbReference type="AlphaFoldDB" id="Q31EU6"/>
<proteinExistence type="predicted"/>
<dbReference type="Pfam" id="PF08241">
    <property type="entry name" value="Methyltransf_11"/>
    <property type="match status" value="1"/>
</dbReference>
<dbReference type="EMBL" id="CP000109">
    <property type="protein sequence ID" value="ABB42327.1"/>
    <property type="molecule type" value="Genomic_DNA"/>
</dbReference>
<evidence type="ECO:0000259" key="1">
    <source>
        <dbReference type="Pfam" id="PF08241"/>
    </source>
</evidence>
<sequence>MAFLDGYTKYARYRIVQQKINELLPRIKQNLAEGDKPKVLNAGGGYGYFHQALEEMGFDVVTCDISDAEIYCDLEKKLKFEDHSFDLVVSLAVLEHLDNWSQALEEFKRVAHHSVSTTPSIFGKPVLDGLAFLNLVNREHIADHKHYLTKSEIKAHGYGHRYFQFGLNQLVFHVSEKG</sequence>
<dbReference type="KEGG" id="tcx:Tcr_1735"/>
<dbReference type="Gene3D" id="3.40.50.150">
    <property type="entry name" value="Vaccinia Virus protein VP39"/>
    <property type="match status" value="1"/>
</dbReference>
<protein>
    <submittedName>
        <fullName evidence="2">Methyltransferase</fullName>
    </submittedName>
</protein>
<keyword evidence="2" id="KW-0808">Transferase</keyword>